<keyword evidence="5" id="KW-1185">Reference proteome</keyword>
<feature type="domain" description="YdgH/BhsA/McbA-like" evidence="3">
    <location>
        <begin position="45"/>
        <end position="97"/>
    </location>
</feature>
<organism evidence="4 5">
    <name type="scientific">Kosakonia pseudosacchari</name>
    <dbReference type="NCBI Taxonomy" id="1646340"/>
    <lineage>
        <taxon>Bacteria</taxon>
        <taxon>Pseudomonadati</taxon>
        <taxon>Pseudomonadota</taxon>
        <taxon>Gammaproteobacteria</taxon>
        <taxon>Enterobacterales</taxon>
        <taxon>Enterobacteriaceae</taxon>
        <taxon>Kosakonia</taxon>
    </lineage>
</organism>
<dbReference type="Pfam" id="PF07338">
    <property type="entry name" value="YdgH_BhsA-like"/>
    <property type="match status" value="1"/>
</dbReference>
<name>A0ABX4IKX1_9ENTR</name>
<dbReference type="InterPro" id="IPR036275">
    <property type="entry name" value="YdgH-like_sf"/>
</dbReference>
<feature type="signal peptide" evidence="2">
    <location>
        <begin position="1"/>
        <end position="35"/>
    </location>
</feature>
<evidence type="ECO:0000313" key="4">
    <source>
        <dbReference type="EMBL" id="PDO84198.1"/>
    </source>
</evidence>
<comment type="caution">
    <text evidence="4">The sequence shown here is derived from an EMBL/GenBank/DDBJ whole genome shotgun (WGS) entry which is preliminary data.</text>
</comment>
<feature type="chain" id="PRO_5045579737" description="YdgH/BhsA/McbA-like domain-containing protein" evidence="2">
    <location>
        <begin position="36"/>
        <end position="97"/>
    </location>
</feature>
<dbReference type="SUPFAM" id="SSF159871">
    <property type="entry name" value="YdgH-like"/>
    <property type="match status" value="1"/>
</dbReference>
<dbReference type="EMBL" id="NITV01000010">
    <property type="protein sequence ID" value="PDO84198.1"/>
    <property type="molecule type" value="Genomic_DNA"/>
</dbReference>
<dbReference type="InterPro" id="IPR025543">
    <property type="entry name" value="Dodecin-like"/>
</dbReference>
<dbReference type="Proteomes" id="UP000219642">
    <property type="component" value="Unassembled WGS sequence"/>
</dbReference>
<evidence type="ECO:0000259" key="3">
    <source>
        <dbReference type="Pfam" id="PF07338"/>
    </source>
</evidence>
<dbReference type="InterPro" id="IPR010854">
    <property type="entry name" value="YdgH/BhsA/McbA-like_dom"/>
</dbReference>
<keyword evidence="1 2" id="KW-0732">Signal</keyword>
<evidence type="ECO:0000313" key="5">
    <source>
        <dbReference type="Proteomes" id="UP000219642"/>
    </source>
</evidence>
<evidence type="ECO:0000256" key="2">
    <source>
        <dbReference type="SAM" id="SignalP"/>
    </source>
</evidence>
<dbReference type="Gene3D" id="3.30.1660.10">
    <property type="entry name" value="Flavin-binding protein dodecin"/>
    <property type="match status" value="1"/>
</dbReference>
<gene>
    <name evidence="4" type="ORF">BK796_18020</name>
</gene>
<protein>
    <recommendedName>
        <fullName evidence="3">YdgH/BhsA/McbA-like domain-containing protein</fullName>
    </recommendedName>
</protein>
<evidence type="ECO:0000256" key="1">
    <source>
        <dbReference type="ARBA" id="ARBA00022729"/>
    </source>
</evidence>
<sequence length="97" mass="10386">MMSKTSFMRSFIMKTIMNTVLAATLFSAISFGAFAAQPVTDASGLVPMGTISIAKADTVADLEAQVQQAAEKDNAKYYKIISAGGDEYIYGNAILYK</sequence>
<reference evidence="4 5" key="1">
    <citation type="submission" date="2017-06" db="EMBL/GenBank/DDBJ databases">
        <title>Draft genome sequence of nitrogen-fixing Kosakonia pseudosacchari strain NN143 isolated from sugarcane roots.</title>
        <authorList>
            <person name="Li Y."/>
            <person name="Li S."/>
            <person name="Lin L."/>
            <person name="Wu X."/>
            <person name="Yang L."/>
            <person name="Li Y."/>
            <person name="An Q."/>
        </authorList>
    </citation>
    <scope>NUCLEOTIDE SEQUENCE [LARGE SCALE GENOMIC DNA]</scope>
    <source>
        <strain evidence="4 5">NN143</strain>
    </source>
</reference>
<proteinExistence type="predicted"/>
<accession>A0ABX4IKX1</accession>